<dbReference type="PROSITE" id="PS01320">
    <property type="entry name" value="UPF0067"/>
    <property type="match status" value="1"/>
</dbReference>
<dbReference type="InterPro" id="IPR003018">
    <property type="entry name" value="GAF"/>
</dbReference>
<sequence length="159" mass="17750">MFQTTNYSGNKEKDYELLLKQLNALLDGETDVVANLSNTSALLNQFLSDINWVGFYVWKDDELVLGPFQGLPACIRIPYGKGVCGTAVKKRSTQRIADVDQFPGHIACDSASKSEIVIPIIKDGNVFGVLDIDSPILDRFDETDQLYLEKLVNELIKHL</sequence>
<reference evidence="3" key="1">
    <citation type="journal article" date="2014" name="Int. J. Syst. Evol. Microbiol.">
        <title>Complete genome sequence of Corynebacterium casei LMG S-19264T (=DSM 44701T), isolated from a smear-ripened cheese.</title>
        <authorList>
            <consortium name="US DOE Joint Genome Institute (JGI-PGF)"/>
            <person name="Walter F."/>
            <person name="Albersmeier A."/>
            <person name="Kalinowski J."/>
            <person name="Ruckert C."/>
        </authorList>
    </citation>
    <scope>NUCLEOTIDE SEQUENCE</scope>
    <source>
        <strain evidence="3">CGMCC 1.12408</strain>
    </source>
</reference>
<dbReference type="InterPro" id="IPR000614">
    <property type="entry name" value="FRMsr_CS"/>
</dbReference>
<protein>
    <recommendedName>
        <fullName evidence="2">GAF domain-containing protein</fullName>
    </recommendedName>
</protein>
<keyword evidence="4" id="KW-1185">Reference proteome</keyword>
<dbReference type="GO" id="GO:0005829">
    <property type="term" value="C:cytosol"/>
    <property type="evidence" value="ECO:0007669"/>
    <property type="project" value="TreeGrafter"/>
</dbReference>
<feature type="domain" description="GAF" evidence="2">
    <location>
        <begin position="50"/>
        <end position="153"/>
    </location>
</feature>
<proteinExistence type="inferred from homology"/>
<evidence type="ECO:0000256" key="1">
    <source>
        <dbReference type="ARBA" id="ARBA00038454"/>
    </source>
</evidence>
<dbReference type="PANTHER" id="PTHR21021">
    <property type="entry name" value="GAF/PUTATIVE CYTOSKELETAL PROTEIN"/>
    <property type="match status" value="1"/>
</dbReference>
<dbReference type="Pfam" id="PF13185">
    <property type="entry name" value="GAF_2"/>
    <property type="match status" value="1"/>
</dbReference>
<dbReference type="EMBL" id="BMEY01000014">
    <property type="protein sequence ID" value="GGA82278.1"/>
    <property type="molecule type" value="Genomic_DNA"/>
</dbReference>
<organism evidence="3 4">
    <name type="scientific">Ornithinibacillus halotolerans</name>
    <dbReference type="NCBI Taxonomy" id="1274357"/>
    <lineage>
        <taxon>Bacteria</taxon>
        <taxon>Bacillati</taxon>
        <taxon>Bacillota</taxon>
        <taxon>Bacilli</taxon>
        <taxon>Bacillales</taxon>
        <taxon>Bacillaceae</taxon>
        <taxon>Ornithinibacillus</taxon>
    </lineage>
</organism>
<dbReference type="InterPro" id="IPR029016">
    <property type="entry name" value="GAF-like_dom_sf"/>
</dbReference>
<accession>A0A916S5Q7</accession>
<reference evidence="3" key="2">
    <citation type="submission" date="2020-09" db="EMBL/GenBank/DDBJ databases">
        <authorList>
            <person name="Sun Q."/>
            <person name="Zhou Y."/>
        </authorList>
    </citation>
    <scope>NUCLEOTIDE SEQUENCE</scope>
    <source>
        <strain evidence="3">CGMCC 1.12408</strain>
    </source>
</reference>
<dbReference type="Proteomes" id="UP000613512">
    <property type="component" value="Unassembled WGS sequence"/>
</dbReference>
<dbReference type="GO" id="GO:0033745">
    <property type="term" value="F:L-methionine-(R)-S-oxide reductase activity"/>
    <property type="evidence" value="ECO:0007669"/>
    <property type="project" value="TreeGrafter"/>
</dbReference>
<dbReference type="SUPFAM" id="SSF55781">
    <property type="entry name" value="GAF domain-like"/>
    <property type="match status" value="1"/>
</dbReference>
<comment type="similarity">
    <text evidence="1">Belongs to the free Met sulfoxide reductase family.</text>
</comment>
<dbReference type="Gene3D" id="3.30.450.40">
    <property type="match status" value="1"/>
</dbReference>
<dbReference type="InterPro" id="IPR051330">
    <property type="entry name" value="Phosphatase_reg/MetRdx"/>
</dbReference>
<dbReference type="PANTHER" id="PTHR21021:SF15">
    <property type="entry name" value="FREE METHIONINE-R-SULFOXIDE REDUCTASE"/>
    <property type="match status" value="1"/>
</dbReference>
<dbReference type="AlphaFoldDB" id="A0A916S5Q7"/>
<evidence type="ECO:0000313" key="4">
    <source>
        <dbReference type="Proteomes" id="UP000613512"/>
    </source>
</evidence>
<dbReference type="RefSeq" id="WP_188385188.1">
    <property type="nucleotide sequence ID" value="NZ_BMEY01000014.1"/>
</dbReference>
<gene>
    <name evidence="3" type="ORF">GCM10008025_26900</name>
</gene>
<name>A0A916S5Q7_9BACI</name>
<dbReference type="FunFam" id="3.30.450.40:FF:000008">
    <property type="entry name" value="GAF domain-containing proteins"/>
    <property type="match status" value="1"/>
</dbReference>
<evidence type="ECO:0000313" key="3">
    <source>
        <dbReference type="EMBL" id="GGA82278.1"/>
    </source>
</evidence>
<evidence type="ECO:0000259" key="2">
    <source>
        <dbReference type="Pfam" id="PF13185"/>
    </source>
</evidence>
<comment type="caution">
    <text evidence="3">The sequence shown here is derived from an EMBL/GenBank/DDBJ whole genome shotgun (WGS) entry which is preliminary data.</text>
</comment>